<comment type="caution">
    <text evidence="1">The sequence shown here is derived from an EMBL/GenBank/DDBJ whole genome shotgun (WGS) entry which is preliminary data.</text>
</comment>
<dbReference type="Gene3D" id="3.40.50.150">
    <property type="entry name" value="Vaccinia Virus protein VP39"/>
    <property type="match status" value="1"/>
</dbReference>
<sequence>MERRRRARRTVLYAAAVLLCLMLAACGFVRSRRAAHYRPIAAAAASYEHVLVLGSAAAAEELLRNRAVKDVDFVTPEKQFVWTVSARLHRYTEDPFRFLEKREKHYDFILVALAAPKTEAENRAYTNLFYRMCANHLNEGGALAVETVSPSAFPAAYRCLALTMESEGLSVQKLSLSEGENDESGVLFAALEAGIPVLPADTPLHRVKEPTGTEIPPVGVNRLNRPLLPGYLEEEEKTK</sequence>
<dbReference type="AlphaFoldDB" id="A0AA37DH85"/>
<dbReference type="RefSeq" id="WP_009531905.1">
    <property type="nucleotide sequence ID" value="NZ_JH590861.1"/>
</dbReference>
<gene>
    <name evidence="1" type="ORF">HMPREF9623_00070</name>
</gene>
<proteinExistence type="predicted"/>
<reference evidence="1 2" key="1">
    <citation type="submission" date="2011-10" db="EMBL/GenBank/DDBJ databases">
        <title>The Genome Sequence of Lachnospiraceae bacterium ACC2.</title>
        <authorList>
            <consortium name="The Broad Institute Genome Sequencing Platform"/>
            <person name="Earl A."/>
            <person name="Ward D."/>
            <person name="Feldgarden M."/>
            <person name="Gevers D."/>
            <person name="Sizova M."/>
            <person name="Hazen A."/>
            <person name="Epstein S."/>
            <person name="Young S.K."/>
            <person name="Zeng Q."/>
            <person name="Gargeya S."/>
            <person name="Fitzgerald M."/>
            <person name="Haas B."/>
            <person name="Abouelleil A."/>
            <person name="Alvarado L."/>
            <person name="Arachchi H.M."/>
            <person name="Berlin A."/>
            <person name="Brown A."/>
            <person name="Chapman S.B."/>
            <person name="Chen Z."/>
            <person name="Dunbar C."/>
            <person name="Freedman E."/>
            <person name="Gearin G."/>
            <person name="Goldberg J."/>
            <person name="Griggs A."/>
            <person name="Gujja S."/>
            <person name="Heiman D."/>
            <person name="Howarth C."/>
            <person name="Larson L."/>
            <person name="Lui A."/>
            <person name="MacDonald P.J.P."/>
            <person name="Montmayeur A."/>
            <person name="Murphy C."/>
            <person name="Neiman D."/>
            <person name="Pearson M."/>
            <person name="Priest M."/>
            <person name="Roberts A."/>
            <person name="Saif S."/>
            <person name="Shea T."/>
            <person name="Shenoy N."/>
            <person name="Sisk P."/>
            <person name="Stolte C."/>
            <person name="Sykes S."/>
            <person name="Wortman J."/>
            <person name="Nusbaum C."/>
            <person name="Birren B."/>
        </authorList>
    </citation>
    <scope>NUCLEOTIDE SEQUENCE [LARGE SCALE GENOMIC DNA]</scope>
    <source>
        <strain evidence="1 2">ACC2</strain>
    </source>
</reference>
<dbReference type="Proteomes" id="UP000018466">
    <property type="component" value="Unassembled WGS sequence"/>
</dbReference>
<dbReference type="EMBL" id="AGEL01000002">
    <property type="protein sequence ID" value="EHO18602.1"/>
    <property type="molecule type" value="Genomic_DNA"/>
</dbReference>
<dbReference type="PROSITE" id="PS51257">
    <property type="entry name" value="PROKAR_LIPOPROTEIN"/>
    <property type="match status" value="1"/>
</dbReference>
<keyword evidence="2" id="KW-1185">Reference proteome</keyword>
<accession>A0AA37DH85</accession>
<evidence type="ECO:0008006" key="3">
    <source>
        <dbReference type="Google" id="ProtNLM"/>
    </source>
</evidence>
<evidence type="ECO:0000313" key="1">
    <source>
        <dbReference type="EMBL" id="EHO18602.1"/>
    </source>
</evidence>
<dbReference type="Pfam" id="PF01564">
    <property type="entry name" value="Spermine_synth"/>
    <property type="match status" value="1"/>
</dbReference>
<dbReference type="GeneID" id="86939870"/>
<name>A0AA37DH85_9FIRM</name>
<dbReference type="SUPFAM" id="SSF53335">
    <property type="entry name" value="S-adenosyl-L-methionine-dependent methyltransferases"/>
    <property type="match status" value="1"/>
</dbReference>
<dbReference type="InterPro" id="IPR029063">
    <property type="entry name" value="SAM-dependent_MTases_sf"/>
</dbReference>
<organism evidence="1 2">
    <name type="scientific">Stomatobaculum longum</name>
    <dbReference type="NCBI Taxonomy" id="796942"/>
    <lineage>
        <taxon>Bacteria</taxon>
        <taxon>Bacillati</taxon>
        <taxon>Bacillota</taxon>
        <taxon>Clostridia</taxon>
        <taxon>Lachnospirales</taxon>
        <taxon>Lachnospiraceae</taxon>
        <taxon>Stomatobaculum</taxon>
    </lineage>
</organism>
<protein>
    <recommendedName>
        <fullName evidence="3">PABS domain-containing protein</fullName>
    </recommendedName>
</protein>
<evidence type="ECO:0000313" key="2">
    <source>
        <dbReference type="Proteomes" id="UP000018466"/>
    </source>
</evidence>